<dbReference type="PANTHER" id="PTHR38564:SF2">
    <property type="entry name" value="WU:FC46H12 PRECURSOR"/>
    <property type="match status" value="1"/>
</dbReference>
<sequence>MTRLYKSSASGQRVTTNPPISRRKQPHFSATMRTLLVCVLISGLFGALPAAPSPYHAFCSALWLFETPCAKISFLLEKQIEDFSPQYQLVSATPVIIKANHTSLDGLQAENITFTLIPTILTSSCRVSGQSVSLNFTTLLDGGLNYCNLYKLLAASGLTSDPGFTEMTNVWACPGYGLSSCTA</sequence>
<dbReference type="PANTHER" id="PTHR38564">
    <property type="entry name" value="SI:CH73-250A16.5-RELATED"/>
    <property type="match status" value="1"/>
</dbReference>
<accession>A0A8S4AII8</accession>
<dbReference type="EMBL" id="CAJRST010001113">
    <property type="protein sequence ID" value="CAG5865336.1"/>
    <property type="molecule type" value="Genomic_DNA"/>
</dbReference>
<keyword evidence="3" id="KW-1185">Reference proteome</keyword>
<dbReference type="AlphaFoldDB" id="A0A8S4AII8"/>
<organism evidence="2 3">
    <name type="scientific">Menidia menidia</name>
    <name type="common">Atlantic silverside</name>
    <dbReference type="NCBI Taxonomy" id="238744"/>
    <lineage>
        <taxon>Eukaryota</taxon>
        <taxon>Metazoa</taxon>
        <taxon>Chordata</taxon>
        <taxon>Craniata</taxon>
        <taxon>Vertebrata</taxon>
        <taxon>Euteleostomi</taxon>
        <taxon>Actinopterygii</taxon>
        <taxon>Neopterygii</taxon>
        <taxon>Teleostei</taxon>
        <taxon>Neoteleostei</taxon>
        <taxon>Acanthomorphata</taxon>
        <taxon>Ovalentaria</taxon>
        <taxon>Atherinomorphae</taxon>
        <taxon>Atheriniformes</taxon>
        <taxon>Atherinopsidae</taxon>
        <taxon>Menidiinae</taxon>
        <taxon>Menidia</taxon>
    </lineage>
</organism>
<name>A0A8S4AII8_9TELE</name>
<dbReference type="Proteomes" id="UP000677803">
    <property type="component" value="Unassembled WGS sequence"/>
</dbReference>
<feature type="compositionally biased region" description="Polar residues" evidence="1">
    <location>
        <begin position="1"/>
        <end position="19"/>
    </location>
</feature>
<reference evidence="2" key="1">
    <citation type="submission" date="2021-05" db="EMBL/GenBank/DDBJ databases">
        <authorList>
            <person name="Tigano A."/>
        </authorList>
    </citation>
    <scope>NUCLEOTIDE SEQUENCE</scope>
</reference>
<evidence type="ECO:0000313" key="3">
    <source>
        <dbReference type="Proteomes" id="UP000677803"/>
    </source>
</evidence>
<gene>
    <name evidence="2" type="ORF">MMEN_LOCUS2006</name>
</gene>
<comment type="caution">
    <text evidence="2">The sequence shown here is derived from an EMBL/GenBank/DDBJ whole genome shotgun (WGS) entry which is preliminary data.</text>
</comment>
<feature type="region of interest" description="Disordered" evidence="1">
    <location>
        <begin position="1"/>
        <end position="24"/>
    </location>
</feature>
<dbReference type="OrthoDB" id="5946254at2759"/>
<evidence type="ECO:0000313" key="2">
    <source>
        <dbReference type="EMBL" id="CAG5865336.1"/>
    </source>
</evidence>
<proteinExistence type="predicted"/>
<evidence type="ECO:0000256" key="1">
    <source>
        <dbReference type="SAM" id="MobiDB-lite"/>
    </source>
</evidence>
<protein>
    <submittedName>
        <fullName evidence="2">(Atlantic silverside) hypothetical protein</fullName>
    </submittedName>
</protein>